<evidence type="ECO:0000313" key="4">
    <source>
        <dbReference type="Proteomes" id="UP000052237"/>
    </source>
</evidence>
<keyword evidence="4" id="KW-1185">Reference proteome</keyword>
<proteinExistence type="predicted"/>
<evidence type="ECO:0000256" key="1">
    <source>
        <dbReference type="SAM" id="Coils"/>
    </source>
</evidence>
<dbReference type="RefSeq" id="WP_059434859.1">
    <property type="nucleotide sequence ID" value="NZ_FAVB01000001.1"/>
</dbReference>
<reference evidence="3 4" key="1">
    <citation type="submission" date="2015-11" db="EMBL/GenBank/DDBJ databases">
        <authorList>
            <consortium name="Pathogen Informatics"/>
        </authorList>
    </citation>
    <scope>NUCLEOTIDE SEQUENCE [LARGE SCALE GENOMIC DNA]</scope>
    <source>
        <strain evidence="3 4">006A-0059</strain>
    </source>
</reference>
<sequence length="108" mass="12394">MSDLSVLSAFASNAEKMGIIGFLVLVLIYFIYQHQTINKQMTQALQDLKDQTKELNAILRQQLDFQSKFIGDLRDDIKDIKAKTSDMHLHCKESANMLRDKIQGSSFR</sequence>
<dbReference type="AlphaFoldDB" id="A0A0S4R301"/>
<keyword evidence="2" id="KW-0472">Membrane</keyword>
<dbReference type="Proteomes" id="UP000052237">
    <property type="component" value="Unassembled WGS sequence"/>
</dbReference>
<name>A0A0S4R301_CAMHY</name>
<comment type="caution">
    <text evidence="3">The sequence shown here is derived from an EMBL/GenBank/DDBJ whole genome shotgun (WGS) entry which is preliminary data.</text>
</comment>
<evidence type="ECO:0000313" key="3">
    <source>
        <dbReference type="EMBL" id="CUU68223.1"/>
    </source>
</evidence>
<keyword evidence="2" id="KW-0812">Transmembrane</keyword>
<feature type="coiled-coil region" evidence="1">
    <location>
        <begin position="34"/>
        <end position="61"/>
    </location>
</feature>
<keyword evidence="2" id="KW-1133">Transmembrane helix</keyword>
<feature type="transmembrane region" description="Helical" evidence="2">
    <location>
        <begin position="6"/>
        <end position="32"/>
    </location>
</feature>
<evidence type="ECO:0000256" key="2">
    <source>
        <dbReference type="SAM" id="Phobius"/>
    </source>
</evidence>
<accession>A0A0S4R301</accession>
<evidence type="ECO:0008006" key="5">
    <source>
        <dbReference type="Google" id="ProtNLM"/>
    </source>
</evidence>
<organism evidence="3 4">
    <name type="scientific">Campylobacter hyointestinalis subsp. hyointestinalis</name>
    <dbReference type="NCBI Taxonomy" id="91352"/>
    <lineage>
        <taxon>Bacteria</taxon>
        <taxon>Pseudomonadati</taxon>
        <taxon>Campylobacterota</taxon>
        <taxon>Epsilonproteobacteria</taxon>
        <taxon>Campylobacterales</taxon>
        <taxon>Campylobacteraceae</taxon>
        <taxon>Campylobacter</taxon>
    </lineage>
</organism>
<protein>
    <recommendedName>
        <fullName evidence="5">Holin</fullName>
    </recommendedName>
</protein>
<gene>
    <name evidence="3" type="ORF">ERS686654_00067</name>
</gene>
<dbReference type="EMBL" id="FAVB01000001">
    <property type="protein sequence ID" value="CUU68223.1"/>
    <property type="molecule type" value="Genomic_DNA"/>
</dbReference>
<keyword evidence="1" id="KW-0175">Coiled coil</keyword>